<accession>A0ABW3XPG9</accession>
<evidence type="ECO:0000313" key="1">
    <source>
        <dbReference type="EMBL" id="MFD1310108.1"/>
    </source>
</evidence>
<protein>
    <recommendedName>
        <fullName evidence="3">DDE superfamily endonuclease</fullName>
    </recommendedName>
</protein>
<organism evidence="1 2">
    <name type="scientific">Streptomyces kaempferi</name>
    <dbReference type="NCBI Taxonomy" id="333725"/>
    <lineage>
        <taxon>Bacteria</taxon>
        <taxon>Bacillati</taxon>
        <taxon>Actinomycetota</taxon>
        <taxon>Actinomycetes</taxon>
        <taxon>Kitasatosporales</taxon>
        <taxon>Streptomycetaceae</taxon>
        <taxon>Streptomyces</taxon>
    </lineage>
</organism>
<sequence>MTMTAVSPNSVFYQRLLRQVEDADPAREIWIVTANLSSHKSVSTRLEDHPRIHHAFVPVGACWPNIQEGWWRIFRKAALAGRTFANLDDIAQATTLATDQLNSGARP</sequence>
<dbReference type="EMBL" id="JBHTMM010000046">
    <property type="protein sequence ID" value="MFD1310108.1"/>
    <property type="molecule type" value="Genomic_DNA"/>
</dbReference>
<dbReference type="Proteomes" id="UP001597058">
    <property type="component" value="Unassembled WGS sequence"/>
</dbReference>
<reference evidence="2" key="1">
    <citation type="journal article" date="2019" name="Int. J. Syst. Evol. Microbiol.">
        <title>The Global Catalogue of Microorganisms (GCM) 10K type strain sequencing project: providing services to taxonomists for standard genome sequencing and annotation.</title>
        <authorList>
            <consortium name="The Broad Institute Genomics Platform"/>
            <consortium name="The Broad Institute Genome Sequencing Center for Infectious Disease"/>
            <person name="Wu L."/>
            <person name="Ma J."/>
        </authorList>
    </citation>
    <scope>NUCLEOTIDE SEQUENCE [LARGE SCALE GENOMIC DNA]</scope>
    <source>
        <strain evidence="2">CGMCC 4.7020</strain>
    </source>
</reference>
<evidence type="ECO:0008006" key="3">
    <source>
        <dbReference type="Google" id="ProtNLM"/>
    </source>
</evidence>
<dbReference type="RefSeq" id="WP_381242247.1">
    <property type="nucleotide sequence ID" value="NZ_JBHSKH010000110.1"/>
</dbReference>
<name>A0ABW3XPG9_9ACTN</name>
<keyword evidence="2" id="KW-1185">Reference proteome</keyword>
<comment type="caution">
    <text evidence="1">The sequence shown here is derived from an EMBL/GenBank/DDBJ whole genome shotgun (WGS) entry which is preliminary data.</text>
</comment>
<evidence type="ECO:0000313" key="2">
    <source>
        <dbReference type="Proteomes" id="UP001597058"/>
    </source>
</evidence>
<gene>
    <name evidence="1" type="ORF">ACFQ5X_30175</name>
</gene>
<proteinExistence type="predicted"/>